<keyword evidence="8" id="KW-1185">Reference proteome</keyword>
<dbReference type="Gene3D" id="3.30.930.10">
    <property type="entry name" value="Bira Bifunctional Protein, Domain 2"/>
    <property type="match status" value="1"/>
</dbReference>
<evidence type="ECO:0000256" key="2">
    <source>
        <dbReference type="ARBA" id="ARBA00022598"/>
    </source>
</evidence>
<dbReference type="InterPro" id="IPR004364">
    <property type="entry name" value="Aa-tRNA-synt_II"/>
</dbReference>
<comment type="subunit">
    <text evidence="1">Homodimer.</text>
</comment>
<dbReference type="AlphaFoldDB" id="A0A8S8XFI6"/>
<dbReference type="GO" id="GO:0004824">
    <property type="term" value="F:lysine-tRNA ligase activity"/>
    <property type="evidence" value="ECO:0007669"/>
    <property type="project" value="InterPro"/>
</dbReference>
<keyword evidence="2" id="KW-0436">Ligase</keyword>
<accession>A0A8S8XFI6</accession>
<dbReference type="GO" id="GO:0005829">
    <property type="term" value="C:cytosol"/>
    <property type="evidence" value="ECO:0007669"/>
    <property type="project" value="TreeGrafter"/>
</dbReference>
<comment type="catalytic activity">
    <reaction evidence="5">
        <text>D-beta-lysine + L-lysyl-[protein] + ATP = N(6)-((3R)-3,6-diaminohexanoyl)-L-lysyl-[protein] + AMP + diphosphate + H(+)</text>
        <dbReference type="Rhea" id="RHEA:83435"/>
        <dbReference type="Rhea" id="RHEA-COMP:9752"/>
        <dbReference type="Rhea" id="RHEA-COMP:20131"/>
        <dbReference type="ChEBI" id="CHEBI:15378"/>
        <dbReference type="ChEBI" id="CHEBI:29969"/>
        <dbReference type="ChEBI" id="CHEBI:30616"/>
        <dbReference type="ChEBI" id="CHEBI:33019"/>
        <dbReference type="ChEBI" id="CHEBI:84138"/>
        <dbReference type="ChEBI" id="CHEBI:156053"/>
        <dbReference type="ChEBI" id="CHEBI:456215"/>
    </reaction>
    <physiologicalReaction direction="left-to-right" evidence="5">
        <dbReference type="Rhea" id="RHEA:83436"/>
    </physiologicalReaction>
</comment>
<protein>
    <submittedName>
        <fullName evidence="7">EF-P lysine aminoacylase GenX</fullName>
    </submittedName>
</protein>
<keyword evidence="4" id="KW-0067">ATP-binding</keyword>
<dbReference type="EMBL" id="BOPV01000001">
    <property type="protein sequence ID" value="GIL40187.1"/>
    <property type="molecule type" value="Genomic_DNA"/>
</dbReference>
<dbReference type="Proteomes" id="UP000681075">
    <property type="component" value="Unassembled WGS sequence"/>
</dbReference>
<dbReference type="InterPro" id="IPR004525">
    <property type="entry name" value="EpmA"/>
</dbReference>
<dbReference type="PANTHER" id="PTHR42918:SF6">
    <property type="entry name" value="ELONGATION FACTOR P--(R)-BETA-LYSINE LIGASE"/>
    <property type="match status" value="1"/>
</dbReference>
<reference evidence="7" key="1">
    <citation type="submission" date="2021-02" db="EMBL/GenBank/DDBJ databases">
        <title>Genome sequence of Rhodospirillales sp. strain TMPK1 isolated from soil.</title>
        <authorList>
            <person name="Nakai R."/>
            <person name="Kusada H."/>
            <person name="Tamaki H."/>
        </authorList>
    </citation>
    <scope>NUCLEOTIDE SEQUENCE</scope>
    <source>
        <strain evidence="7">TMPK1</strain>
    </source>
</reference>
<evidence type="ECO:0000259" key="6">
    <source>
        <dbReference type="PROSITE" id="PS50862"/>
    </source>
</evidence>
<dbReference type="InterPro" id="IPR018149">
    <property type="entry name" value="Lys-tRNA-synth_II_C"/>
</dbReference>
<dbReference type="NCBIfam" id="TIGR00462">
    <property type="entry name" value="genX"/>
    <property type="match status" value="1"/>
</dbReference>
<keyword evidence="3" id="KW-0547">Nucleotide-binding</keyword>
<evidence type="ECO:0000313" key="7">
    <source>
        <dbReference type="EMBL" id="GIL40187.1"/>
    </source>
</evidence>
<dbReference type="Pfam" id="PF00152">
    <property type="entry name" value="tRNA-synt_2"/>
    <property type="match status" value="1"/>
</dbReference>
<comment type="caution">
    <text evidence="7">The sequence shown here is derived from an EMBL/GenBank/DDBJ whole genome shotgun (WGS) entry which is preliminary data.</text>
</comment>
<dbReference type="GO" id="GO:0000049">
    <property type="term" value="F:tRNA binding"/>
    <property type="evidence" value="ECO:0007669"/>
    <property type="project" value="TreeGrafter"/>
</dbReference>
<evidence type="ECO:0000256" key="1">
    <source>
        <dbReference type="ARBA" id="ARBA00011738"/>
    </source>
</evidence>
<evidence type="ECO:0000256" key="4">
    <source>
        <dbReference type="ARBA" id="ARBA00022840"/>
    </source>
</evidence>
<organism evidence="7 8">
    <name type="scientific">Roseiterribacter gracilis</name>
    <dbReference type="NCBI Taxonomy" id="2812848"/>
    <lineage>
        <taxon>Bacteria</taxon>
        <taxon>Pseudomonadati</taxon>
        <taxon>Pseudomonadota</taxon>
        <taxon>Alphaproteobacteria</taxon>
        <taxon>Rhodospirillales</taxon>
        <taxon>Roseiterribacteraceae</taxon>
        <taxon>Roseiterribacter</taxon>
    </lineage>
</organism>
<evidence type="ECO:0000256" key="3">
    <source>
        <dbReference type="ARBA" id="ARBA00022741"/>
    </source>
</evidence>
<dbReference type="GO" id="GO:0006430">
    <property type="term" value="P:lysyl-tRNA aminoacylation"/>
    <property type="evidence" value="ECO:0007669"/>
    <property type="project" value="InterPro"/>
</dbReference>
<dbReference type="FunFam" id="3.30.930.10:FF:000017">
    <property type="entry name" value="Elongation factor P--(R)-beta-lysine ligase"/>
    <property type="match status" value="1"/>
</dbReference>
<dbReference type="SUPFAM" id="SSF55681">
    <property type="entry name" value="Class II aaRS and biotin synthetases"/>
    <property type="match status" value="1"/>
</dbReference>
<proteinExistence type="predicted"/>
<dbReference type="PROSITE" id="PS50862">
    <property type="entry name" value="AA_TRNA_LIGASE_II"/>
    <property type="match status" value="1"/>
</dbReference>
<evidence type="ECO:0000313" key="8">
    <source>
        <dbReference type="Proteomes" id="UP000681075"/>
    </source>
</evidence>
<dbReference type="InterPro" id="IPR006195">
    <property type="entry name" value="aa-tRNA-synth_II"/>
</dbReference>
<dbReference type="NCBIfam" id="NF006828">
    <property type="entry name" value="PRK09350.1"/>
    <property type="match status" value="1"/>
</dbReference>
<feature type="domain" description="Aminoacyl-transfer RNA synthetases class-II family profile" evidence="6">
    <location>
        <begin position="22"/>
        <end position="336"/>
    </location>
</feature>
<dbReference type="GO" id="GO:0005524">
    <property type="term" value="F:ATP binding"/>
    <property type="evidence" value="ECO:0007669"/>
    <property type="project" value="UniProtKB-KW"/>
</dbReference>
<gene>
    <name evidence="7" type="ORF">TMPK1_24240</name>
</gene>
<name>A0A8S8XFI6_9PROT</name>
<dbReference type="PRINTS" id="PR00982">
    <property type="entry name" value="TRNASYNTHLYS"/>
</dbReference>
<sequence>MVDVPSWRPDRFAQRRPYLIERARLTTELRAVFTTRGFVEVETPCLQAAPGLEPHLAGFSTELLGHDRQRARTLWLHTSPEFAMKKLLAAGMEQIWQLARCFRNGERSDLHHPEFAMLEWYRTGADWQAIVDDAQALLISLAPGGLRRADAIVDPKLPWDFVTFEQAFAAIGIDDVLSIDGDVDALAAKARAIGARVGDGDRFDDLALRILGERIEPTLGFDRVAVLHDYPVSMAALARKSPSDPRVAERFEIYVAGVELANGFGELTDAAEQRARAEADLALKQRLYGETWPLDEDFLAALEHGLPDCAGIALGFDRLVMLATGAKRIDDVLWSPVVEA</sequence>
<evidence type="ECO:0000256" key="5">
    <source>
        <dbReference type="ARBA" id="ARBA00052794"/>
    </source>
</evidence>
<dbReference type="InterPro" id="IPR045864">
    <property type="entry name" value="aa-tRNA-synth_II/BPL/LPL"/>
</dbReference>
<dbReference type="RefSeq" id="WP_420243296.1">
    <property type="nucleotide sequence ID" value="NZ_BOPV01000001.1"/>
</dbReference>
<dbReference type="PANTHER" id="PTHR42918">
    <property type="entry name" value="LYSYL-TRNA SYNTHETASE"/>
    <property type="match status" value="1"/>
</dbReference>